<reference evidence="1" key="1">
    <citation type="submission" date="2020-09" db="EMBL/GenBank/DDBJ databases">
        <title>Genome-Enabled Discovery of Anthraquinone Biosynthesis in Senna tora.</title>
        <authorList>
            <person name="Kang S.-H."/>
            <person name="Pandey R.P."/>
            <person name="Lee C.-M."/>
            <person name="Sim J.-S."/>
            <person name="Jeong J.-T."/>
            <person name="Choi B.-S."/>
            <person name="Jung M."/>
            <person name="Ginzburg D."/>
            <person name="Zhao K."/>
            <person name="Won S.Y."/>
            <person name="Oh T.-J."/>
            <person name="Yu Y."/>
            <person name="Kim N.-H."/>
            <person name="Lee O.R."/>
            <person name="Lee T.-H."/>
            <person name="Bashyal P."/>
            <person name="Kim T.-S."/>
            <person name="Lee W.-H."/>
            <person name="Kawkins C."/>
            <person name="Kim C.-K."/>
            <person name="Kim J.S."/>
            <person name="Ahn B.O."/>
            <person name="Rhee S.Y."/>
            <person name="Sohng J.K."/>
        </authorList>
    </citation>
    <scope>NUCLEOTIDE SEQUENCE</scope>
    <source>
        <tissue evidence="1">Leaf</tissue>
    </source>
</reference>
<dbReference type="EMBL" id="JAAIUW010000001">
    <property type="protein sequence ID" value="KAF7844507.1"/>
    <property type="molecule type" value="Genomic_DNA"/>
</dbReference>
<proteinExistence type="predicted"/>
<name>A0A834XHV6_9FABA</name>
<sequence>MKRKLPYGRNCNLDLRWKRSGGWVRVGGGWTGEGLGYGFGVGRGMGGLEGGVVMGWKEIGVWERRTEKRWRKGRGRFWGGEGEWVKGDGFGEGMKERKGSEGFENLRCWGGRVHGLGRRGGYGVLGYGEEGERLERERKLKRRKRGKGN</sequence>
<organism evidence="1 2">
    <name type="scientific">Senna tora</name>
    <dbReference type="NCBI Taxonomy" id="362788"/>
    <lineage>
        <taxon>Eukaryota</taxon>
        <taxon>Viridiplantae</taxon>
        <taxon>Streptophyta</taxon>
        <taxon>Embryophyta</taxon>
        <taxon>Tracheophyta</taxon>
        <taxon>Spermatophyta</taxon>
        <taxon>Magnoliopsida</taxon>
        <taxon>eudicotyledons</taxon>
        <taxon>Gunneridae</taxon>
        <taxon>Pentapetalae</taxon>
        <taxon>rosids</taxon>
        <taxon>fabids</taxon>
        <taxon>Fabales</taxon>
        <taxon>Fabaceae</taxon>
        <taxon>Caesalpinioideae</taxon>
        <taxon>Cassia clade</taxon>
        <taxon>Senna</taxon>
    </lineage>
</organism>
<dbReference type="Proteomes" id="UP000634136">
    <property type="component" value="Unassembled WGS sequence"/>
</dbReference>
<comment type="caution">
    <text evidence="1">The sequence shown here is derived from an EMBL/GenBank/DDBJ whole genome shotgun (WGS) entry which is preliminary data.</text>
</comment>
<evidence type="ECO:0000313" key="2">
    <source>
        <dbReference type="Proteomes" id="UP000634136"/>
    </source>
</evidence>
<gene>
    <name evidence="1" type="ORF">G2W53_001412</name>
</gene>
<accession>A0A834XHV6</accession>
<keyword evidence="2" id="KW-1185">Reference proteome</keyword>
<evidence type="ECO:0000313" key="1">
    <source>
        <dbReference type="EMBL" id="KAF7844507.1"/>
    </source>
</evidence>
<protein>
    <submittedName>
        <fullName evidence="1">Uncharacterized protein</fullName>
    </submittedName>
</protein>
<dbReference type="AlphaFoldDB" id="A0A834XHV6"/>